<dbReference type="NCBIfam" id="TIGR02284">
    <property type="entry name" value="PA2169 family four-helix-bundle protein"/>
    <property type="match status" value="1"/>
</dbReference>
<gene>
    <name evidence="2" type="ORF">C1A40_08090</name>
</gene>
<dbReference type="Gene3D" id="1.20.1260.10">
    <property type="match status" value="1"/>
</dbReference>
<sequence>MKKNEKYINSLNSLLIMNAEVEKIYMELVDKVSDEDLKKFFSDKAMQRHEFTKDLKSKIISLGGSYDNKGRMHSELYKFWMNIRNFVMFNKSEESLMSEVRDMQGLTINRYNELLRMLGLPLSICKLLIKQRDRIQDAKDSIERHDLIAYA</sequence>
<dbReference type="KEGG" id="taj:C1A40_08090"/>
<dbReference type="InterPro" id="IPR012347">
    <property type="entry name" value="Ferritin-like"/>
</dbReference>
<organism evidence="2 3">
    <name type="scientific">Pseudotamlana carrageenivorans</name>
    <dbReference type="NCBI Taxonomy" id="2069432"/>
    <lineage>
        <taxon>Bacteria</taxon>
        <taxon>Pseudomonadati</taxon>
        <taxon>Bacteroidota</taxon>
        <taxon>Flavobacteriia</taxon>
        <taxon>Flavobacteriales</taxon>
        <taxon>Flavobacteriaceae</taxon>
        <taxon>Pseudotamlana</taxon>
    </lineage>
</organism>
<dbReference type="InterPro" id="IPR011971">
    <property type="entry name" value="CHP02284"/>
</dbReference>
<dbReference type="Pfam" id="PF09537">
    <property type="entry name" value="DUF2383"/>
    <property type="match status" value="1"/>
</dbReference>
<dbReference type="RefSeq" id="WP_102995466.1">
    <property type="nucleotide sequence ID" value="NZ_CP025938.1"/>
</dbReference>
<protein>
    <recommendedName>
        <fullName evidence="1">DUF2383 domain-containing protein</fullName>
    </recommendedName>
</protein>
<dbReference type="EMBL" id="CP025938">
    <property type="protein sequence ID" value="AUS05434.1"/>
    <property type="molecule type" value="Genomic_DNA"/>
</dbReference>
<keyword evidence="3" id="KW-1185">Reference proteome</keyword>
<evidence type="ECO:0000313" key="3">
    <source>
        <dbReference type="Proteomes" id="UP000236592"/>
    </source>
</evidence>
<name>A0A2I7SHU2_9FLAO</name>
<proteinExistence type="predicted"/>
<dbReference type="SUPFAM" id="SSF47240">
    <property type="entry name" value="Ferritin-like"/>
    <property type="match status" value="1"/>
</dbReference>
<dbReference type="OrthoDB" id="282393at2"/>
<dbReference type="AlphaFoldDB" id="A0A2I7SHU2"/>
<feature type="domain" description="DUF2383" evidence="1">
    <location>
        <begin position="7"/>
        <end position="116"/>
    </location>
</feature>
<dbReference type="Proteomes" id="UP000236592">
    <property type="component" value="Chromosome"/>
</dbReference>
<evidence type="ECO:0000259" key="1">
    <source>
        <dbReference type="Pfam" id="PF09537"/>
    </source>
</evidence>
<accession>A0A2I7SHU2</accession>
<evidence type="ECO:0000313" key="2">
    <source>
        <dbReference type="EMBL" id="AUS05434.1"/>
    </source>
</evidence>
<dbReference type="InterPro" id="IPR009078">
    <property type="entry name" value="Ferritin-like_SF"/>
</dbReference>
<dbReference type="InterPro" id="IPR019052">
    <property type="entry name" value="DUF2383"/>
</dbReference>
<reference evidence="3" key="1">
    <citation type="submission" date="2018-01" db="EMBL/GenBank/DDBJ databases">
        <title>Complete genome of Tamlana sp. UJ94.</title>
        <authorList>
            <person name="Jung J."/>
            <person name="Chung D."/>
            <person name="Bae S.S."/>
            <person name="Baek K."/>
        </authorList>
    </citation>
    <scope>NUCLEOTIDE SEQUENCE [LARGE SCALE GENOMIC DNA]</scope>
    <source>
        <strain evidence="3">UJ94</strain>
    </source>
</reference>